<keyword evidence="3 5" id="KW-1133">Transmembrane helix</keyword>
<feature type="transmembrane region" description="Helical" evidence="5">
    <location>
        <begin position="99"/>
        <end position="119"/>
    </location>
</feature>
<dbReference type="InterPro" id="IPR005829">
    <property type="entry name" value="Sugar_transporter_CS"/>
</dbReference>
<dbReference type="RefSeq" id="WP_136648973.1">
    <property type="nucleotide sequence ID" value="NZ_CP038157.1"/>
</dbReference>
<sequence>MGYIADNRGRKFALLTCLVLFVTLTAAIYVVPSFSLFIFLRLLAGIGLGGVWSVLSAYVTETWPAHQRGKAIGFVLAAYPIGSALAAQLSSFLMPDWRLLFLIAGLSAMLPLAFVLIGFRESEVWKRDRGVTQEGESVSIKALFTGGRARLTIIASIVCILVMVPYYGATTWFPSYLARERAFDAQTIGNHFTLMSLTAFLGYFFFGWLADKVGRKPAIMASLISTGLLIAAYGYSTSPSILWVVAPLYSFCMVFPGLFAPYISELYPTRMRTTGSGFTYNVGRGLSALGPIVMGGIATAASFSTGIVIAGGLFLLAAVIMLTLPRVDAVTADDTEELGEREAVAV</sequence>
<dbReference type="PROSITE" id="PS50850">
    <property type="entry name" value="MFS"/>
    <property type="match status" value="1"/>
</dbReference>
<dbReference type="InterPro" id="IPR036259">
    <property type="entry name" value="MFS_trans_sf"/>
</dbReference>
<dbReference type="AlphaFoldDB" id="A0A6C1U0A7"/>
<feature type="transmembrane region" description="Helical" evidence="5">
    <location>
        <begin position="38"/>
        <end position="59"/>
    </location>
</feature>
<dbReference type="EMBL" id="RXIR01000018">
    <property type="protein sequence ID" value="TVS27634.1"/>
    <property type="molecule type" value="Genomic_DNA"/>
</dbReference>
<dbReference type="Pfam" id="PF07690">
    <property type="entry name" value="MFS_1"/>
    <property type="match status" value="1"/>
</dbReference>
<keyword evidence="4 5" id="KW-0472">Membrane</keyword>
<dbReference type="PANTHER" id="PTHR23508">
    <property type="entry name" value="CARBOXYLIC ACID TRANSPORTER PROTEIN HOMOLOG"/>
    <property type="match status" value="1"/>
</dbReference>
<gene>
    <name evidence="7" type="ORF">EKI59_08415</name>
</gene>
<name>A0A6C1U0A7_9CORY</name>
<evidence type="ECO:0000313" key="8">
    <source>
        <dbReference type="Proteomes" id="UP000336646"/>
    </source>
</evidence>
<dbReference type="PROSITE" id="PS00217">
    <property type="entry name" value="SUGAR_TRANSPORT_2"/>
    <property type="match status" value="1"/>
</dbReference>
<dbReference type="GO" id="GO:0005886">
    <property type="term" value="C:plasma membrane"/>
    <property type="evidence" value="ECO:0007669"/>
    <property type="project" value="UniProtKB-SubCell"/>
</dbReference>
<evidence type="ECO:0000256" key="5">
    <source>
        <dbReference type="SAM" id="Phobius"/>
    </source>
</evidence>
<feature type="transmembrane region" description="Helical" evidence="5">
    <location>
        <begin position="71"/>
        <end position="93"/>
    </location>
</feature>
<proteinExistence type="predicted"/>
<dbReference type="GO" id="GO:0046943">
    <property type="term" value="F:carboxylic acid transmembrane transporter activity"/>
    <property type="evidence" value="ECO:0007669"/>
    <property type="project" value="TreeGrafter"/>
</dbReference>
<dbReference type="PANTHER" id="PTHR23508:SF10">
    <property type="entry name" value="CARBOXYLIC ACID TRANSPORTER PROTEIN HOMOLOG"/>
    <property type="match status" value="1"/>
</dbReference>
<evidence type="ECO:0000256" key="3">
    <source>
        <dbReference type="ARBA" id="ARBA00022989"/>
    </source>
</evidence>
<protein>
    <submittedName>
        <fullName evidence="7">MFS transporter</fullName>
    </submittedName>
</protein>
<feature type="transmembrane region" description="Helical" evidence="5">
    <location>
        <begin position="241"/>
        <end position="262"/>
    </location>
</feature>
<evidence type="ECO:0000313" key="7">
    <source>
        <dbReference type="EMBL" id="TVS27634.1"/>
    </source>
</evidence>
<feature type="transmembrane region" description="Helical" evidence="5">
    <location>
        <begin position="307"/>
        <end position="324"/>
    </location>
</feature>
<evidence type="ECO:0000256" key="1">
    <source>
        <dbReference type="ARBA" id="ARBA00004651"/>
    </source>
</evidence>
<evidence type="ECO:0000259" key="6">
    <source>
        <dbReference type="PROSITE" id="PS50850"/>
    </source>
</evidence>
<keyword evidence="2 5" id="KW-0812">Transmembrane</keyword>
<feature type="transmembrane region" description="Helical" evidence="5">
    <location>
        <begin position="12"/>
        <end position="32"/>
    </location>
</feature>
<feature type="transmembrane region" description="Helical" evidence="5">
    <location>
        <begin position="188"/>
        <end position="206"/>
    </location>
</feature>
<comment type="caution">
    <text evidence="7">The sequence shown here is derived from an EMBL/GenBank/DDBJ whole genome shotgun (WGS) entry which is preliminary data.</text>
</comment>
<dbReference type="InterPro" id="IPR020846">
    <property type="entry name" value="MFS_dom"/>
</dbReference>
<dbReference type="Proteomes" id="UP000336646">
    <property type="component" value="Unassembled WGS sequence"/>
</dbReference>
<feature type="domain" description="Major facilitator superfamily (MFS) profile" evidence="6">
    <location>
        <begin position="1"/>
        <end position="329"/>
    </location>
</feature>
<dbReference type="InterPro" id="IPR011701">
    <property type="entry name" value="MFS"/>
</dbReference>
<evidence type="ECO:0000256" key="4">
    <source>
        <dbReference type="ARBA" id="ARBA00023136"/>
    </source>
</evidence>
<comment type="subcellular location">
    <subcellularLocation>
        <location evidence="1">Cell membrane</location>
        <topology evidence="1">Multi-pass membrane protein</topology>
    </subcellularLocation>
</comment>
<dbReference type="OrthoDB" id="9787026at2"/>
<dbReference type="Gene3D" id="1.20.1250.20">
    <property type="entry name" value="MFS general substrate transporter like domains"/>
    <property type="match status" value="2"/>
</dbReference>
<dbReference type="GeneID" id="74901770"/>
<dbReference type="SUPFAM" id="SSF103473">
    <property type="entry name" value="MFS general substrate transporter"/>
    <property type="match status" value="1"/>
</dbReference>
<reference evidence="7 8" key="1">
    <citation type="submission" date="2018-12" db="EMBL/GenBank/DDBJ databases">
        <title>Corynebacterium sanguinis sp. nov., a clinically-associated and environmental corynebacterium.</title>
        <authorList>
            <person name="Gonzales-Siles L."/>
            <person name="Jaen-Luchoro D."/>
            <person name="Cardew S."/>
            <person name="Inganas E."/>
            <person name="Ohlen M."/>
            <person name="Jensie-Markopolous S."/>
            <person name="Pinyeiro-Iglesias B."/>
            <person name="Molin K."/>
            <person name="Skovbjerg S."/>
            <person name="Svensson-Stadler L."/>
            <person name="Funke G."/>
            <person name="Moore E.R.B."/>
        </authorList>
    </citation>
    <scope>NUCLEOTIDE SEQUENCE [LARGE SCALE GENOMIC DNA]</scope>
    <source>
        <strain evidence="7 8">58734</strain>
    </source>
</reference>
<feature type="transmembrane region" description="Helical" evidence="5">
    <location>
        <begin position="218"/>
        <end position="235"/>
    </location>
</feature>
<evidence type="ECO:0000256" key="2">
    <source>
        <dbReference type="ARBA" id="ARBA00022692"/>
    </source>
</evidence>
<feature type="transmembrane region" description="Helical" evidence="5">
    <location>
        <begin position="149"/>
        <end position="168"/>
    </location>
</feature>
<organism evidence="7 8">
    <name type="scientific">Corynebacterium sanguinis</name>
    <dbReference type="NCBI Taxonomy" id="2594913"/>
    <lineage>
        <taxon>Bacteria</taxon>
        <taxon>Bacillati</taxon>
        <taxon>Actinomycetota</taxon>
        <taxon>Actinomycetes</taxon>
        <taxon>Mycobacteriales</taxon>
        <taxon>Corynebacteriaceae</taxon>
        <taxon>Corynebacterium</taxon>
    </lineage>
</organism>
<accession>A0A6C1U0A7</accession>